<dbReference type="AlphaFoldDB" id="A0A6I8UV98"/>
<evidence type="ECO:0000313" key="5">
    <source>
        <dbReference type="Proteomes" id="UP000001819"/>
    </source>
</evidence>
<dbReference type="Pfam" id="PF03051">
    <property type="entry name" value="Peptidase_C1_2"/>
    <property type="match status" value="2"/>
</dbReference>
<keyword evidence="4" id="KW-0963">Cytoplasm</keyword>
<evidence type="ECO:0000256" key="3">
    <source>
        <dbReference type="ARBA" id="ARBA00022807"/>
    </source>
</evidence>
<keyword evidence="5" id="KW-1185">Reference proteome</keyword>
<dbReference type="GO" id="GO:0004197">
    <property type="term" value="F:cysteine-type endopeptidase activity"/>
    <property type="evidence" value="ECO:0007669"/>
    <property type="project" value="UniProtKB-EC"/>
</dbReference>
<keyword evidence="2 4" id="KW-0378">Hydrolase</keyword>
<name>A0A6I8UV98_DROPS</name>
<dbReference type="EC" id="3.4.22.40" evidence="4"/>
<sequence>MSEQPNMCFSLTIDQLSTWRKQFYNEPRNLIAQNVCTTHDPLRMCLPILPTVVAGPPNKHGVDSEGKTTSGGPAWITTGLDLLRLEFAKSFPSLPVDFEFSAGYLVYWHKLERCNYLLHAVADHLMRGEPVDGRQFRYLMKHVVPDGGNWQMFVNLVKKYGVIPKQCYQTTGRTRQLNVILRSKLREFVSVLHNRFIFDGDGSALPTLIGEMMPQLYKVINIVLGEPPQEFKWTYYDSKKRYQCLEPLTGSTFFKVLVSKDFDLDEMVCLGHDPRLSSSYLHNYEVALSSNMVGGQLQRYNNQSMDVLVPIIVGSLVGGKAVWLVYDLLAHSSKKASTDFPLLFGLEMCTILNKAERMLYKETRHNRVLLLTEVRLDDEDKPLEFRTIAPSTSTTLFPSSSAANLREINHSVEEKAKIPRPKAPFCIKTDWMREYAFEIVVHSSFVPPDVLGAATRKECKELPPWDIMGAFLD</sequence>
<comment type="subcellular location">
    <subcellularLocation>
        <location evidence="4">Cytoplasm</location>
    </subcellularLocation>
</comment>
<comment type="similarity">
    <text evidence="4">Belongs to the peptidase C1 family.</text>
</comment>
<dbReference type="GO" id="GO:0006508">
    <property type="term" value="P:proteolysis"/>
    <property type="evidence" value="ECO:0007669"/>
    <property type="project" value="UniProtKB-KW"/>
</dbReference>
<dbReference type="PANTHER" id="PTHR10363">
    <property type="entry name" value="BLEOMYCIN HYDROLASE"/>
    <property type="match status" value="1"/>
</dbReference>
<dbReference type="InterPro" id="IPR038765">
    <property type="entry name" value="Papain-like_cys_pep_sf"/>
</dbReference>
<dbReference type="PIRSF" id="PIRSF005700">
    <property type="entry name" value="PepC"/>
    <property type="match status" value="1"/>
</dbReference>
<dbReference type="InterPro" id="IPR004134">
    <property type="entry name" value="Peptidase_C1B"/>
</dbReference>
<dbReference type="PANTHER" id="PTHR10363:SF2">
    <property type="entry name" value="BLEOMYCIN HYDROLASE"/>
    <property type="match status" value="1"/>
</dbReference>
<keyword evidence="3 4" id="KW-0788">Thiol protease</keyword>
<comment type="catalytic activity">
    <reaction evidence="4">
        <text>Inactivates bleomycin B2 (a cytotoxic glycometallopeptide) by hydrolysis of a carboxyamide bond of beta-aminoalanine, but also shows general aminopeptidase activity. The specificity varies somewhat with source, but amino acid arylamides of Met, Leu and Ala are preferred.</text>
        <dbReference type="EC" id="3.4.22.40"/>
    </reaction>
</comment>
<protein>
    <recommendedName>
        <fullName evidence="4">Bleomycin hydrolase</fullName>
        <ecNumber evidence="4">3.4.22.40</ecNumber>
    </recommendedName>
</protein>
<dbReference type="Gene3D" id="3.90.70.10">
    <property type="entry name" value="Cysteine proteinases"/>
    <property type="match status" value="1"/>
</dbReference>
<accession>A0A6I8UV98</accession>
<dbReference type="GO" id="GO:0070005">
    <property type="term" value="F:cysteine-type aminopeptidase activity"/>
    <property type="evidence" value="ECO:0007669"/>
    <property type="project" value="InterPro"/>
</dbReference>
<evidence type="ECO:0000313" key="6">
    <source>
        <dbReference type="RefSeq" id="XP_001361168.3"/>
    </source>
</evidence>
<dbReference type="RefSeq" id="XP_001361168.3">
    <property type="nucleotide sequence ID" value="XM_001361131.4"/>
</dbReference>
<proteinExistence type="inferred from homology"/>
<dbReference type="SUPFAM" id="SSF54001">
    <property type="entry name" value="Cysteine proteinases"/>
    <property type="match status" value="1"/>
</dbReference>
<dbReference type="Proteomes" id="UP000001819">
    <property type="component" value="Chromosome 3"/>
</dbReference>
<dbReference type="GO" id="GO:0005737">
    <property type="term" value="C:cytoplasm"/>
    <property type="evidence" value="ECO:0007669"/>
    <property type="project" value="UniProtKB-SubCell"/>
</dbReference>
<dbReference type="InParanoid" id="A0A6I8UV98"/>
<organism evidence="5 6">
    <name type="scientific">Drosophila pseudoobscura pseudoobscura</name>
    <name type="common">Fruit fly</name>
    <dbReference type="NCBI Taxonomy" id="46245"/>
    <lineage>
        <taxon>Eukaryota</taxon>
        <taxon>Metazoa</taxon>
        <taxon>Ecdysozoa</taxon>
        <taxon>Arthropoda</taxon>
        <taxon>Hexapoda</taxon>
        <taxon>Insecta</taxon>
        <taxon>Pterygota</taxon>
        <taxon>Neoptera</taxon>
        <taxon>Endopterygota</taxon>
        <taxon>Diptera</taxon>
        <taxon>Brachycera</taxon>
        <taxon>Muscomorpha</taxon>
        <taxon>Ephydroidea</taxon>
        <taxon>Drosophilidae</taxon>
        <taxon>Drosophila</taxon>
        <taxon>Sophophora</taxon>
    </lineage>
</organism>
<reference evidence="5" key="1">
    <citation type="submission" date="2024-06" db="UniProtKB">
        <authorList>
            <consortium name="RefSeq"/>
        </authorList>
    </citation>
    <scope>NUCLEOTIDE SEQUENCE [LARGE SCALE GENOMIC DNA]</scope>
    <source>
        <strain evidence="5">MV2-25</strain>
    </source>
</reference>
<evidence type="ECO:0000256" key="1">
    <source>
        <dbReference type="ARBA" id="ARBA00022670"/>
    </source>
</evidence>
<dbReference type="KEGG" id="dpo:4804638"/>
<evidence type="ECO:0000256" key="4">
    <source>
        <dbReference type="PIRNR" id="PIRNR005700"/>
    </source>
</evidence>
<reference evidence="6" key="2">
    <citation type="submission" date="2025-08" db="UniProtKB">
        <authorList>
            <consortium name="RefSeq"/>
        </authorList>
    </citation>
    <scope>IDENTIFICATION</scope>
    <source>
        <strain evidence="6">MV-25-SWS-2005</strain>
        <tissue evidence="6">Whole body</tissue>
    </source>
</reference>
<gene>
    <name evidence="6" type="primary">LOC4804638</name>
</gene>
<keyword evidence="1 4" id="KW-0645">Protease</keyword>
<evidence type="ECO:0000256" key="2">
    <source>
        <dbReference type="ARBA" id="ARBA00022801"/>
    </source>
</evidence>